<keyword evidence="2" id="KW-1185">Reference proteome</keyword>
<dbReference type="Proteomes" id="UP001597361">
    <property type="component" value="Unassembled WGS sequence"/>
</dbReference>
<name>A0ABW4VLE5_9BACT</name>
<gene>
    <name evidence="1" type="ORF">ACFSKL_06990</name>
</gene>
<evidence type="ECO:0000313" key="1">
    <source>
        <dbReference type="EMBL" id="MFD2034526.1"/>
    </source>
</evidence>
<organism evidence="1 2">
    <name type="scientific">Belliella marina</name>
    <dbReference type="NCBI Taxonomy" id="1644146"/>
    <lineage>
        <taxon>Bacteria</taxon>
        <taxon>Pseudomonadati</taxon>
        <taxon>Bacteroidota</taxon>
        <taxon>Cytophagia</taxon>
        <taxon>Cytophagales</taxon>
        <taxon>Cyclobacteriaceae</taxon>
        <taxon>Belliella</taxon>
    </lineage>
</organism>
<proteinExistence type="predicted"/>
<dbReference type="RefSeq" id="WP_376884775.1">
    <property type="nucleotide sequence ID" value="NZ_JBHUHR010000021.1"/>
</dbReference>
<evidence type="ECO:0008006" key="3">
    <source>
        <dbReference type="Google" id="ProtNLM"/>
    </source>
</evidence>
<dbReference type="PROSITE" id="PS51257">
    <property type="entry name" value="PROKAR_LIPOPROTEIN"/>
    <property type="match status" value="1"/>
</dbReference>
<comment type="caution">
    <text evidence="1">The sequence shown here is derived from an EMBL/GenBank/DDBJ whole genome shotgun (WGS) entry which is preliminary data.</text>
</comment>
<accession>A0ABW4VLE5</accession>
<reference evidence="2" key="1">
    <citation type="journal article" date="2019" name="Int. J. Syst. Evol. Microbiol.">
        <title>The Global Catalogue of Microorganisms (GCM) 10K type strain sequencing project: providing services to taxonomists for standard genome sequencing and annotation.</title>
        <authorList>
            <consortium name="The Broad Institute Genomics Platform"/>
            <consortium name="The Broad Institute Genome Sequencing Center for Infectious Disease"/>
            <person name="Wu L."/>
            <person name="Ma J."/>
        </authorList>
    </citation>
    <scope>NUCLEOTIDE SEQUENCE [LARGE SCALE GENOMIC DNA]</scope>
    <source>
        <strain evidence="2">CGMCC 1.15180</strain>
    </source>
</reference>
<evidence type="ECO:0000313" key="2">
    <source>
        <dbReference type="Proteomes" id="UP001597361"/>
    </source>
</evidence>
<sequence>MKYSILISFLVIFLGCQSKEDINPEYRDLLVECNLKDTGQNLDWLNQIIKDLDSNPGGYRIVKLVQYDSTPYVLVEAIWKSTPGSIYDCRGLDITGKSEMSYSDFKSRTKTIKVLYEKQ</sequence>
<dbReference type="EMBL" id="JBHUHR010000021">
    <property type="protein sequence ID" value="MFD2034526.1"/>
    <property type="molecule type" value="Genomic_DNA"/>
</dbReference>
<protein>
    <recommendedName>
        <fullName evidence="3">Lipoprotein</fullName>
    </recommendedName>
</protein>